<name>A0A9P7URS2_9AGAR</name>
<dbReference type="GeneID" id="66078586"/>
<dbReference type="EMBL" id="CM032186">
    <property type="protein sequence ID" value="KAG7090391.1"/>
    <property type="molecule type" value="Genomic_DNA"/>
</dbReference>
<dbReference type="KEGG" id="more:E1B28_009510"/>
<gene>
    <name evidence="1" type="ORF">E1B28_009510</name>
</gene>
<keyword evidence="2" id="KW-1185">Reference proteome</keyword>
<dbReference type="Proteomes" id="UP001049176">
    <property type="component" value="Chromosome 6"/>
</dbReference>
<proteinExistence type="predicted"/>
<dbReference type="OrthoDB" id="3009638at2759"/>
<accession>A0A9P7URS2</accession>
<comment type="caution">
    <text evidence="1">The sequence shown here is derived from an EMBL/GenBank/DDBJ whole genome shotgun (WGS) entry which is preliminary data.</text>
</comment>
<organism evidence="1 2">
    <name type="scientific">Marasmius oreades</name>
    <name type="common">fairy-ring Marasmius</name>
    <dbReference type="NCBI Taxonomy" id="181124"/>
    <lineage>
        <taxon>Eukaryota</taxon>
        <taxon>Fungi</taxon>
        <taxon>Dikarya</taxon>
        <taxon>Basidiomycota</taxon>
        <taxon>Agaricomycotina</taxon>
        <taxon>Agaricomycetes</taxon>
        <taxon>Agaricomycetidae</taxon>
        <taxon>Agaricales</taxon>
        <taxon>Marasmiineae</taxon>
        <taxon>Marasmiaceae</taxon>
        <taxon>Marasmius</taxon>
    </lineage>
</organism>
<dbReference type="AlphaFoldDB" id="A0A9P7URS2"/>
<reference evidence="1" key="1">
    <citation type="journal article" date="2021" name="Genome Biol. Evol.">
        <title>The assembled and annotated genome of the fairy-ring fungus Marasmius oreades.</title>
        <authorList>
            <person name="Hiltunen M."/>
            <person name="Ament-Velasquez S.L."/>
            <person name="Johannesson H."/>
        </authorList>
    </citation>
    <scope>NUCLEOTIDE SEQUENCE</scope>
    <source>
        <strain evidence="1">03SP1</strain>
    </source>
</reference>
<sequence>MATATVGGGPISLDTGSVNTEIGNISILVGHVNVSVGDEHYPREYFRFGSDWTAGSDRGAGKSQKYVTWDR</sequence>
<protein>
    <submittedName>
        <fullName evidence="1">Uncharacterized protein</fullName>
    </submittedName>
</protein>
<evidence type="ECO:0000313" key="2">
    <source>
        <dbReference type="Proteomes" id="UP001049176"/>
    </source>
</evidence>
<evidence type="ECO:0000313" key="1">
    <source>
        <dbReference type="EMBL" id="KAG7090391.1"/>
    </source>
</evidence>
<dbReference type="RefSeq" id="XP_043006861.1">
    <property type="nucleotide sequence ID" value="XM_043154406.1"/>
</dbReference>